<dbReference type="PROSITE" id="PS51219">
    <property type="entry name" value="DPCK"/>
    <property type="match status" value="1"/>
</dbReference>
<organism evidence="10 11">
    <name type="scientific">Paenibacillus taihuensis</name>
    <dbReference type="NCBI Taxonomy" id="1156355"/>
    <lineage>
        <taxon>Bacteria</taxon>
        <taxon>Bacillati</taxon>
        <taxon>Bacillota</taxon>
        <taxon>Bacilli</taxon>
        <taxon>Bacillales</taxon>
        <taxon>Paenibacillaceae</taxon>
        <taxon>Paenibacillus</taxon>
    </lineage>
</organism>
<evidence type="ECO:0000256" key="4">
    <source>
        <dbReference type="ARBA" id="ARBA00022741"/>
    </source>
</evidence>
<comment type="pathway">
    <text evidence="8">Cofactor biosynthesis; coenzyme A biosynthesis; CoA from (R)-pantothenate: step 5/5.</text>
</comment>
<evidence type="ECO:0000313" key="11">
    <source>
        <dbReference type="Proteomes" id="UP000256304"/>
    </source>
</evidence>
<dbReference type="FunFam" id="3.40.50.300:FF:000991">
    <property type="entry name" value="Dephospho-CoA kinase"/>
    <property type="match status" value="1"/>
</dbReference>
<dbReference type="SUPFAM" id="SSF52540">
    <property type="entry name" value="P-loop containing nucleoside triphosphate hydrolases"/>
    <property type="match status" value="1"/>
</dbReference>
<protein>
    <recommendedName>
        <fullName evidence="8 9">Dephospho-CoA kinase</fullName>
        <ecNumber evidence="8 9">2.7.1.24</ecNumber>
    </recommendedName>
    <alternativeName>
        <fullName evidence="8">Dephosphocoenzyme A kinase</fullName>
    </alternativeName>
</protein>
<keyword evidence="11" id="KW-1185">Reference proteome</keyword>
<evidence type="ECO:0000256" key="1">
    <source>
        <dbReference type="ARBA" id="ARBA00009018"/>
    </source>
</evidence>
<dbReference type="GO" id="GO:0004140">
    <property type="term" value="F:dephospho-CoA kinase activity"/>
    <property type="evidence" value="ECO:0007669"/>
    <property type="project" value="UniProtKB-UniRule"/>
</dbReference>
<dbReference type="Gene3D" id="3.40.50.300">
    <property type="entry name" value="P-loop containing nucleotide triphosphate hydrolases"/>
    <property type="match status" value="1"/>
</dbReference>
<sequence length="211" mass="23708">MVHLGLFHYEVNVLRLGLTGGIACGKSTVSAMLLARGAKLVDADQVAREVVLPGEPALAAIVSEFGQAVLNEDGTMNRAQVGKLVFNNPEQLSKLNSILHPAIRKRMWERIEAYEAEDPKQLIVADIPLLFETGQDAMYDAVMVVYVPQSVQLERLKQRNQLTEEQASQRIALQLDIEEKKRRATYVIDNRGTLAETEQQIERFWREQGLP</sequence>
<keyword evidence="3 8" id="KW-0808">Transferase</keyword>
<evidence type="ECO:0000256" key="8">
    <source>
        <dbReference type="HAMAP-Rule" id="MF_00376"/>
    </source>
</evidence>
<comment type="similarity">
    <text evidence="1 8">Belongs to the CoaE family.</text>
</comment>
<keyword evidence="7 8" id="KW-0173">Coenzyme A biosynthesis</keyword>
<keyword evidence="6 8" id="KW-0067">ATP-binding</keyword>
<evidence type="ECO:0000313" key="10">
    <source>
        <dbReference type="EMBL" id="REE78878.1"/>
    </source>
</evidence>
<dbReference type="CDD" id="cd02022">
    <property type="entry name" value="DPCK"/>
    <property type="match status" value="1"/>
</dbReference>
<keyword evidence="4 8" id="KW-0547">Nucleotide-binding</keyword>
<proteinExistence type="inferred from homology"/>
<feature type="binding site" evidence="8">
    <location>
        <begin position="23"/>
        <end position="28"/>
    </location>
    <ligand>
        <name>ATP</name>
        <dbReference type="ChEBI" id="CHEBI:30616"/>
    </ligand>
</feature>
<evidence type="ECO:0000256" key="2">
    <source>
        <dbReference type="ARBA" id="ARBA00022490"/>
    </source>
</evidence>
<dbReference type="NCBIfam" id="TIGR00152">
    <property type="entry name" value="dephospho-CoA kinase"/>
    <property type="match status" value="1"/>
</dbReference>
<evidence type="ECO:0000256" key="7">
    <source>
        <dbReference type="ARBA" id="ARBA00022993"/>
    </source>
</evidence>
<evidence type="ECO:0000256" key="9">
    <source>
        <dbReference type="NCBIfam" id="TIGR00152"/>
    </source>
</evidence>
<dbReference type="GO" id="GO:0015937">
    <property type="term" value="P:coenzyme A biosynthetic process"/>
    <property type="evidence" value="ECO:0007669"/>
    <property type="project" value="UniProtKB-UniRule"/>
</dbReference>
<accession>A0A3D9RIF6</accession>
<dbReference type="HAMAP" id="MF_00376">
    <property type="entry name" value="Dephospho_CoA_kinase"/>
    <property type="match status" value="1"/>
</dbReference>
<name>A0A3D9RIF6_9BACL</name>
<evidence type="ECO:0000256" key="6">
    <source>
        <dbReference type="ARBA" id="ARBA00022840"/>
    </source>
</evidence>
<dbReference type="InterPro" id="IPR027417">
    <property type="entry name" value="P-loop_NTPase"/>
</dbReference>
<dbReference type="AlphaFoldDB" id="A0A3D9RIF6"/>
<reference evidence="10 11" key="1">
    <citation type="submission" date="2018-08" db="EMBL/GenBank/DDBJ databases">
        <title>Genomic Encyclopedia of Type Strains, Phase III (KMG-III): the genomes of soil and plant-associated and newly described type strains.</title>
        <authorList>
            <person name="Whitman W."/>
        </authorList>
    </citation>
    <scope>NUCLEOTIDE SEQUENCE [LARGE SCALE GENOMIC DNA]</scope>
    <source>
        <strain evidence="10 11">CGMCC 1.10966</strain>
    </source>
</reference>
<evidence type="ECO:0000256" key="5">
    <source>
        <dbReference type="ARBA" id="ARBA00022777"/>
    </source>
</evidence>
<dbReference type="Proteomes" id="UP000256304">
    <property type="component" value="Unassembled WGS sequence"/>
</dbReference>
<comment type="subcellular location">
    <subcellularLocation>
        <location evidence="8">Cytoplasm</location>
    </subcellularLocation>
</comment>
<keyword evidence="5 8" id="KW-0418">Kinase</keyword>
<dbReference type="GO" id="GO:0005737">
    <property type="term" value="C:cytoplasm"/>
    <property type="evidence" value="ECO:0007669"/>
    <property type="project" value="UniProtKB-SubCell"/>
</dbReference>
<comment type="catalytic activity">
    <reaction evidence="8">
        <text>3'-dephospho-CoA + ATP = ADP + CoA + H(+)</text>
        <dbReference type="Rhea" id="RHEA:18245"/>
        <dbReference type="ChEBI" id="CHEBI:15378"/>
        <dbReference type="ChEBI" id="CHEBI:30616"/>
        <dbReference type="ChEBI" id="CHEBI:57287"/>
        <dbReference type="ChEBI" id="CHEBI:57328"/>
        <dbReference type="ChEBI" id="CHEBI:456216"/>
        <dbReference type="EC" id="2.7.1.24"/>
    </reaction>
</comment>
<comment type="caution">
    <text evidence="10">The sequence shown here is derived from an EMBL/GenBank/DDBJ whole genome shotgun (WGS) entry which is preliminary data.</text>
</comment>
<dbReference type="Pfam" id="PF01121">
    <property type="entry name" value="CoaE"/>
    <property type="match status" value="1"/>
</dbReference>
<comment type="function">
    <text evidence="8">Catalyzes the phosphorylation of the 3'-hydroxyl group of dephosphocoenzyme A to form coenzyme A.</text>
</comment>
<keyword evidence="2 8" id="KW-0963">Cytoplasm</keyword>
<dbReference type="InterPro" id="IPR001977">
    <property type="entry name" value="Depp_CoAkinase"/>
</dbReference>
<dbReference type="PANTHER" id="PTHR10695">
    <property type="entry name" value="DEPHOSPHO-COA KINASE-RELATED"/>
    <property type="match status" value="1"/>
</dbReference>
<gene>
    <name evidence="8" type="primary">coaE</name>
    <name evidence="10" type="ORF">A8990_1236</name>
</gene>
<dbReference type="UniPathway" id="UPA00241">
    <property type="reaction ID" value="UER00356"/>
</dbReference>
<evidence type="ECO:0000256" key="3">
    <source>
        <dbReference type="ARBA" id="ARBA00022679"/>
    </source>
</evidence>
<dbReference type="GO" id="GO:0005524">
    <property type="term" value="F:ATP binding"/>
    <property type="evidence" value="ECO:0007669"/>
    <property type="project" value="UniProtKB-UniRule"/>
</dbReference>
<dbReference type="EC" id="2.7.1.24" evidence="8 9"/>
<dbReference type="PANTHER" id="PTHR10695:SF46">
    <property type="entry name" value="BIFUNCTIONAL COENZYME A SYNTHASE-RELATED"/>
    <property type="match status" value="1"/>
</dbReference>
<dbReference type="EMBL" id="QTTN01000023">
    <property type="protein sequence ID" value="REE78878.1"/>
    <property type="molecule type" value="Genomic_DNA"/>
</dbReference>